<name>A0A3B0JAA9_DROGU</name>
<proteinExistence type="predicted"/>
<keyword evidence="3" id="KW-1185">Reference proteome</keyword>
<dbReference type="EMBL" id="OUUW01000003">
    <property type="protein sequence ID" value="SPP78905.1"/>
    <property type="molecule type" value="Genomic_DNA"/>
</dbReference>
<accession>A0A3B0JAA9</accession>
<dbReference type="OMA" id="IILLECE"/>
<evidence type="ECO:0000313" key="2">
    <source>
        <dbReference type="EMBL" id="SPP78905.1"/>
    </source>
</evidence>
<feature type="region of interest" description="Disordered" evidence="1">
    <location>
        <begin position="92"/>
        <end position="127"/>
    </location>
</feature>
<sequence length="307" mass="34449">MSLSKIILLECESRTNVRCIEGVQNYLVNAPLHLRPEFRDGAPVCHYHTVRFGFTDSEQWPHARTVCPNVTCKCFAEVQCMAYMSNSSKKTKAAETENFRQAHLHRQSRGRGGNQEDESATSFDMRKSSQCPILAEAPVASGRTEGKCVEMVSIQIRYQSLSQQVTTNSEKYEFNCISNAAFSCALKTTHIEEPTTVYFAQHDLPPAIARRFNFSRQGQSQNVEDETMLSLHDNSMPPVLSTRVANAADHLKDETASSFSGAWCSTRQSGAAILHEQTTMSHHMPMLPATWSRYTKSGSVIDWLTRN</sequence>
<organism evidence="2 3">
    <name type="scientific">Drosophila guanche</name>
    <name type="common">Fruit fly</name>
    <dbReference type="NCBI Taxonomy" id="7266"/>
    <lineage>
        <taxon>Eukaryota</taxon>
        <taxon>Metazoa</taxon>
        <taxon>Ecdysozoa</taxon>
        <taxon>Arthropoda</taxon>
        <taxon>Hexapoda</taxon>
        <taxon>Insecta</taxon>
        <taxon>Pterygota</taxon>
        <taxon>Neoptera</taxon>
        <taxon>Endopterygota</taxon>
        <taxon>Diptera</taxon>
        <taxon>Brachycera</taxon>
        <taxon>Muscomorpha</taxon>
        <taxon>Ephydroidea</taxon>
        <taxon>Drosophilidae</taxon>
        <taxon>Drosophila</taxon>
        <taxon>Sophophora</taxon>
    </lineage>
</organism>
<gene>
    <name evidence="2" type="ORF">DGUA_6G011661</name>
</gene>
<evidence type="ECO:0000313" key="3">
    <source>
        <dbReference type="Proteomes" id="UP000268350"/>
    </source>
</evidence>
<evidence type="ECO:0000256" key="1">
    <source>
        <dbReference type="SAM" id="MobiDB-lite"/>
    </source>
</evidence>
<dbReference type="AlphaFoldDB" id="A0A3B0JAA9"/>
<dbReference type="STRING" id="7266.A0A3B0JAA9"/>
<dbReference type="Proteomes" id="UP000268350">
    <property type="component" value="Unassembled WGS sequence"/>
</dbReference>
<reference evidence="3" key="1">
    <citation type="submission" date="2018-01" db="EMBL/GenBank/DDBJ databases">
        <authorList>
            <person name="Alioto T."/>
            <person name="Alioto T."/>
        </authorList>
    </citation>
    <scope>NUCLEOTIDE SEQUENCE [LARGE SCALE GENOMIC DNA]</scope>
</reference>
<protein>
    <submittedName>
        <fullName evidence="2">Uncharacterized protein</fullName>
    </submittedName>
</protein>